<dbReference type="EC" id="3.1.3.71" evidence="3"/>
<evidence type="ECO:0000256" key="1">
    <source>
        <dbReference type="ARBA" id="ARBA00001946"/>
    </source>
</evidence>
<comment type="similarity">
    <text evidence="2">Belongs to the ComB family.</text>
</comment>
<evidence type="ECO:0000256" key="4">
    <source>
        <dbReference type="ARBA" id="ARBA00021948"/>
    </source>
</evidence>
<reference evidence="9" key="1">
    <citation type="submission" date="2016-10" db="EMBL/GenBank/DDBJ databases">
        <authorList>
            <person name="Varghese N."/>
            <person name="Submissions S."/>
        </authorList>
    </citation>
    <scope>NUCLEOTIDE SEQUENCE [LARGE SCALE GENOMIC DNA]</scope>
    <source>
        <strain evidence="9">DSM 22619</strain>
    </source>
</reference>
<dbReference type="Proteomes" id="UP000198528">
    <property type="component" value="Unassembled WGS sequence"/>
</dbReference>
<dbReference type="Gene3D" id="3.90.1560.10">
    <property type="entry name" value="ComB-like"/>
    <property type="match status" value="1"/>
</dbReference>
<dbReference type="GO" id="GO:0000287">
    <property type="term" value="F:magnesium ion binding"/>
    <property type="evidence" value="ECO:0007669"/>
    <property type="project" value="InterPro"/>
</dbReference>
<dbReference type="STRING" id="604330.SAMN04489857_0115"/>
<evidence type="ECO:0000256" key="7">
    <source>
        <dbReference type="ARBA" id="ARBA00033711"/>
    </source>
</evidence>
<comment type="catalytic activity">
    <reaction evidence="7">
        <text>(2R)-O-phospho-3-sulfolactate + H2O = (2R)-3-sulfolactate + phosphate</text>
        <dbReference type="Rhea" id="RHEA:23416"/>
        <dbReference type="ChEBI" id="CHEBI:15377"/>
        <dbReference type="ChEBI" id="CHEBI:15597"/>
        <dbReference type="ChEBI" id="CHEBI:43474"/>
        <dbReference type="ChEBI" id="CHEBI:58738"/>
        <dbReference type="EC" id="3.1.3.71"/>
    </reaction>
</comment>
<protein>
    <recommendedName>
        <fullName evidence="4">Probable 2-phosphosulfolactate phosphatase</fullName>
        <ecNumber evidence="3">3.1.3.71</ecNumber>
    </recommendedName>
</protein>
<sequence>MDVRVLELVEGAREARGLTVVIDVFRAFTLECYLFAQGAKAIYPIGSVDEARALKAAHPDWVCFGERGGWQVEGFDYGNSPSQVAGVDLTGRTCIHTTSAGTQGIVNAAGADEIVTGSLANARAVATYIERRQPAEVSIVAMGTSGTQSAGEDVLCARYIEALLKGTAKGFDVAGKAAALRDTAGAKFFDPKQPQYPAADFPYCVDCDRFDFVIRVGKDGDGRLVNTRLDL</sequence>
<comment type="cofactor">
    <cofactor evidence="1">
        <name>Mg(2+)</name>
        <dbReference type="ChEBI" id="CHEBI:18420"/>
    </cofactor>
</comment>
<name>A0A1G6L6P7_9ACTN</name>
<keyword evidence="5" id="KW-0378">Hydrolase</keyword>
<evidence type="ECO:0000256" key="6">
    <source>
        <dbReference type="ARBA" id="ARBA00022842"/>
    </source>
</evidence>
<accession>A0A1G6L6P7</accession>
<evidence type="ECO:0000256" key="5">
    <source>
        <dbReference type="ARBA" id="ARBA00022801"/>
    </source>
</evidence>
<proteinExistence type="inferred from homology"/>
<dbReference type="GO" id="GO:0050545">
    <property type="term" value="F:sulfopyruvate decarboxylase activity"/>
    <property type="evidence" value="ECO:0007669"/>
    <property type="project" value="TreeGrafter"/>
</dbReference>
<dbReference type="InterPro" id="IPR036702">
    <property type="entry name" value="ComB-like_sf"/>
</dbReference>
<dbReference type="GO" id="GO:0050532">
    <property type="term" value="F:2-phosphosulfolactate phosphatase activity"/>
    <property type="evidence" value="ECO:0007669"/>
    <property type="project" value="UniProtKB-EC"/>
</dbReference>
<keyword evidence="6" id="KW-0460">Magnesium</keyword>
<dbReference type="InterPro" id="IPR005238">
    <property type="entry name" value="ComB-like"/>
</dbReference>
<evidence type="ECO:0000256" key="3">
    <source>
        <dbReference type="ARBA" id="ARBA00012953"/>
    </source>
</evidence>
<dbReference type="SUPFAM" id="SSF142823">
    <property type="entry name" value="ComB-like"/>
    <property type="match status" value="1"/>
</dbReference>
<dbReference type="Pfam" id="PF04029">
    <property type="entry name" value="2-ph_phosp"/>
    <property type="match status" value="1"/>
</dbReference>
<evidence type="ECO:0000313" key="9">
    <source>
        <dbReference type="Proteomes" id="UP000198528"/>
    </source>
</evidence>
<dbReference type="RefSeq" id="WP_090846606.1">
    <property type="nucleotide sequence ID" value="NZ_FMZL01000012.1"/>
</dbReference>
<organism evidence="8 9">
    <name type="scientific">Parafannyhessea umbonata</name>
    <dbReference type="NCBI Taxonomy" id="604330"/>
    <lineage>
        <taxon>Bacteria</taxon>
        <taxon>Bacillati</taxon>
        <taxon>Actinomycetota</taxon>
        <taxon>Coriobacteriia</taxon>
        <taxon>Coriobacteriales</taxon>
        <taxon>Atopobiaceae</taxon>
        <taxon>Parafannyhessea</taxon>
    </lineage>
</organism>
<dbReference type="PANTHER" id="PTHR37311:SF1">
    <property type="entry name" value="2-PHOSPHOSULFOLACTATE PHOSPHATASE-RELATED"/>
    <property type="match status" value="1"/>
</dbReference>
<gene>
    <name evidence="8" type="ORF">SAMN04487824_11219</name>
</gene>
<evidence type="ECO:0000313" key="8">
    <source>
        <dbReference type="EMBL" id="SDC38793.1"/>
    </source>
</evidence>
<dbReference type="PANTHER" id="PTHR37311">
    <property type="entry name" value="2-PHOSPHOSULFOLACTATE PHOSPHATASE-RELATED"/>
    <property type="match status" value="1"/>
</dbReference>
<dbReference type="AlphaFoldDB" id="A0A1G6L6P7"/>
<dbReference type="EMBL" id="FMZL01000012">
    <property type="protein sequence ID" value="SDC38793.1"/>
    <property type="molecule type" value="Genomic_DNA"/>
</dbReference>
<evidence type="ECO:0000256" key="2">
    <source>
        <dbReference type="ARBA" id="ARBA00009997"/>
    </source>
</evidence>
<keyword evidence="9" id="KW-1185">Reference proteome</keyword>